<evidence type="ECO:0000256" key="1">
    <source>
        <dbReference type="PROSITE-ProRule" id="PRU00339"/>
    </source>
</evidence>
<dbReference type="PANTHER" id="PTHR23082:SF0">
    <property type="entry name" value="GENERAL TRANSCRIPTION FACTOR 3C POLYPEPTIDE 3"/>
    <property type="match status" value="1"/>
</dbReference>
<protein>
    <submittedName>
        <fullName evidence="3">General transcription factor IIIC, polypeptide 3</fullName>
    </submittedName>
</protein>
<dbReference type="Gene3D" id="1.25.40.10">
    <property type="entry name" value="Tetratricopeptide repeat domain"/>
    <property type="match status" value="2"/>
</dbReference>
<keyword evidence="4" id="KW-1185">Reference proteome</keyword>
<feature type="compositionally biased region" description="Basic and acidic residues" evidence="2">
    <location>
        <begin position="13"/>
        <end position="24"/>
    </location>
</feature>
<dbReference type="GeneTree" id="ENSGT00390000016929"/>
<reference evidence="3" key="2">
    <citation type="submission" date="2025-09" db="UniProtKB">
        <authorList>
            <consortium name="Ensembl"/>
        </authorList>
    </citation>
    <scope>IDENTIFICATION</scope>
</reference>
<dbReference type="SMART" id="SM00028">
    <property type="entry name" value="TPR"/>
    <property type="match status" value="5"/>
</dbReference>
<dbReference type="OMA" id="MMKXPLA"/>
<proteinExistence type="predicted"/>
<dbReference type="InterPro" id="IPR019734">
    <property type="entry name" value="TPR_rpt"/>
</dbReference>
<dbReference type="GO" id="GO:0006383">
    <property type="term" value="P:transcription by RNA polymerase III"/>
    <property type="evidence" value="ECO:0007669"/>
    <property type="project" value="InterPro"/>
</dbReference>
<evidence type="ECO:0000313" key="4">
    <source>
        <dbReference type="Proteomes" id="UP000694388"/>
    </source>
</evidence>
<dbReference type="GO" id="GO:0000127">
    <property type="term" value="C:transcription factor TFIIIC complex"/>
    <property type="evidence" value="ECO:0007669"/>
    <property type="project" value="TreeGrafter"/>
</dbReference>
<dbReference type="Proteomes" id="UP000694388">
    <property type="component" value="Unplaced"/>
</dbReference>
<dbReference type="SUPFAM" id="SSF48452">
    <property type="entry name" value="TPR-like"/>
    <property type="match status" value="1"/>
</dbReference>
<dbReference type="InterPro" id="IPR011990">
    <property type="entry name" value="TPR-like_helical_dom_sf"/>
</dbReference>
<organism evidence="3 4">
    <name type="scientific">Eptatretus burgeri</name>
    <name type="common">Inshore hagfish</name>
    <dbReference type="NCBI Taxonomy" id="7764"/>
    <lineage>
        <taxon>Eukaryota</taxon>
        <taxon>Metazoa</taxon>
        <taxon>Chordata</taxon>
        <taxon>Craniata</taxon>
        <taxon>Vertebrata</taxon>
        <taxon>Cyclostomata</taxon>
        <taxon>Myxini</taxon>
        <taxon>Myxiniformes</taxon>
        <taxon>Myxinidae</taxon>
        <taxon>Eptatretinae</taxon>
        <taxon>Eptatretus</taxon>
    </lineage>
</organism>
<dbReference type="PANTHER" id="PTHR23082">
    <property type="entry name" value="TRANSCRIPTION INITIATION FACTOR IIIC TFIIIC , POLYPEPTIDE 3-RELATED"/>
    <property type="match status" value="1"/>
</dbReference>
<dbReference type="PROSITE" id="PS50005">
    <property type="entry name" value="TPR"/>
    <property type="match status" value="3"/>
</dbReference>
<keyword evidence="1" id="KW-0802">TPR repeat</keyword>
<dbReference type="Pfam" id="PF13181">
    <property type="entry name" value="TPR_8"/>
    <property type="match status" value="2"/>
</dbReference>
<dbReference type="AlphaFoldDB" id="A0A8C4RBA8"/>
<dbReference type="Ensembl" id="ENSEBUT00000027440.1">
    <property type="protein sequence ID" value="ENSEBUP00000026864.1"/>
    <property type="gene ID" value="ENSEBUG00000016528.1"/>
</dbReference>
<feature type="repeat" description="TPR" evidence="1">
    <location>
        <begin position="349"/>
        <end position="382"/>
    </location>
</feature>
<evidence type="ECO:0000313" key="3">
    <source>
        <dbReference type="Ensembl" id="ENSEBUP00000026864.1"/>
    </source>
</evidence>
<reference evidence="3" key="1">
    <citation type="submission" date="2025-08" db="UniProtKB">
        <authorList>
            <consortium name="Ensembl"/>
        </authorList>
    </citation>
    <scope>IDENTIFICATION</scope>
</reference>
<dbReference type="InterPro" id="IPR039340">
    <property type="entry name" value="Tfc4/TFIIIC-102/Sfc4"/>
</dbReference>
<name>A0A8C4RBA8_EPTBU</name>
<accession>A0A8C4RBA8</accession>
<feature type="repeat" description="TPR" evidence="1">
    <location>
        <begin position="130"/>
        <end position="163"/>
    </location>
</feature>
<evidence type="ECO:0000256" key="2">
    <source>
        <dbReference type="SAM" id="MobiDB-lite"/>
    </source>
</evidence>
<feature type="repeat" description="TPR" evidence="1">
    <location>
        <begin position="164"/>
        <end position="197"/>
    </location>
</feature>
<feature type="region of interest" description="Disordered" evidence="2">
    <location>
        <begin position="1"/>
        <end position="26"/>
    </location>
</feature>
<sequence length="717" mass="81657">EVQKAFNSILKDSISEEEKEKDEEPAVEVDMQDVFAFEIGLHRENRRQMKERVPRSKLPKALRGLMGEANIRFARGDHEEAVKMCMEIIRQTPYAHEPFSTLAMLYEECGDMDKSLQFGLIAAYLNPNDPDEWVKLAEMSLELDNIKQAILCYSKAIKYAPSNMEYLWVRSGLYGQLGDHKQAMEGYKRILQLLPPSKGESCKDLMSAVGLMEEALGKHQNLVTMEDVHMAAELYIASKNYSKCFDVIVQFAGVKLNEGAGEDNTEGKGWMFSYLFKHIFVLTGKNLFFRKLLVAPLLEQLVAWLMEQSVEEVGDLYLDVAESFMETGEYEEALPLLSCLVCSEQYNLAAVWLRHAECLNSLGLTERAAQSYTRVVKMAPSHLGARITLSALQQQLGQPDKALQALQPPSGVDDPLTWAQDETIQLLLHRSTLLHSQGKQLEYLDSLITMLNIILKGVMARIQVCVVSRMQDDGQHLFLVKETEEATQTRPETEPVQGKISLLGKEEWWNLLLKTLGVLSAFGRHAEAEILIDTALEFYYFYEDRPKRKELECLGLSASLLGQDFRIAYNYILILLDNLESWQAWNIFNHIITHSQDTRHHRFCLRLLLKHPENLALIVLNGHNAFVAGSFKHALGMSTISGHITELIETYVWGFYRYVGFLLIDALYLISVHNLVFGVDTDQLDLRREIAYNFALIYQSSGNHEMARLLITTHCTI</sequence>